<dbReference type="Gene3D" id="3.30.750.140">
    <property type="match status" value="1"/>
</dbReference>
<dbReference type="RefSeq" id="WP_284323405.1">
    <property type="nucleotide sequence ID" value="NZ_BSPP01000002.1"/>
</dbReference>
<gene>
    <name evidence="3" type="ORF">GCM10010873_01490</name>
</gene>
<dbReference type="InterPro" id="IPR021136">
    <property type="entry name" value="Flagellar_hook_control-like_C"/>
</dbReference>
<feature type="domain" description="Flagellar hook-length control protein-like C-terminal" evidence="2">
    <location>
        <begin position="424"/>
        <end position="491"/>
    </location>
</feature>
<dbReference type="Pfam" id="PF02120">
    <property type="entry name" value="Flg_hook"/>
    <property type="match status" value="1"/>
</dbReference>
<feature type="region of interest" description="Disordered" evidence="1">
    <location>
        <begin position="489"/>
        <end position="534"/>
    </location>
</feature>
<organism evidence="3 4">
    <name type="scientific">Cypionkella aquatica</name>
    <dbReference type="NCBI Taxonomy" id="1756042"/>
    <lineage>
        <taxon>Bacteria</taxon>
        <taxon>Pseudomonadati</taxon>
        <taxon>Pseudomonadota</taxon>
        <taxon>Alphaproteobacteria</taxon>
        <taxon>Rhodobacterales</taxon>
        <taxon>Paracoccaceae</taxon>
        <taxon>Cypionkella</taxon>
    </lineage>
</organism>
<name>A0AA37X160_9RHOB</name>
<sequence length="534" mass="56713">MISKIPQSLVIAPAMPEFSSSEMPEAIGFGTAFDEAAADAEEPEADAAGLLSLALGHGFLQFAEIKQKLTVMPTRTAEATSDRIPVAIPIPLADAPLSQMPIRLDSAEPSPLKGDLSDVSMVKPQMRLAPVQPVLTRSAETPAEPATSETSLASLPFDQREADQGILGQEGPPMMQMWLPAPIGTLTMQSVDGISLTESAVDSRSAVKRAAPHLDVLPTLAVEVPVEEATGTLDLEAPPQPVSQAETVWHARMQHPASTPSQATIPVGAQMLVADAETVERLPSDWRPISAELTDRQIQKAAPGLRAQVLWQTHTMTSPKALGEPGEPTLPAADVIPLDVTDAQVDEANSVSAKDVLSDKTMASDTALAVSGVQSGGVSRPTIAYAPDLLGTPPPHNSNTMLQTMPTSVPLQLVQHLSSAALSPVEVLLSPEELGHVKFQLHQNGDTVRVVLSAERPETLDMLRRHSDQLLQEFRQAGFSQASLDFGQWSQRSRASPPPKQAPALTDETTTHIAPRQSHPSATAATGRGLNLRL</sequence>
<evidence type="ECO:0000256" key="1">
    <source>
        <dbReference type="SAM" id="MobiDB-lite"/>
    </source>
</evidence>
<dbReference type="InterPro" id="IPR038610">
    <property type="entry name" value="FliK-like_C_sf"/>
</dbReference>
<proteinExistence type="predicted"/>
<dbReference type="CDD" id="cd17470">
    <property type="entry name" value="T3SS_Flik_C"/>
    <property type="match status" value="1"/>
</dbReference>
<evidence type="ECO:0000313" key="3">
    <source>
        <dbReference type="EMBL" id="GLS85176.1"/>
    </source>
</evidence>
<keyword evidence="4" id="KW-1185">Reference proteome</keyword>
<reference evidence="3 4" key="1">
    <citation type="journal article" date="2014" name="Int. J. Syst. Evol. Microbiol.">
        <title>Complete genome sequence of Corynebacterium casei LMG S-19264T (=DSM 44701T), isolated from a smear-ripened cheese.</title>
        <authorList>
            <consortium name="US DOE Joint Genome Institute (JGI-PGF)"/>
            <person name="Walter F."/>
            <person name="Albersmeier A."/>
            <person name="Kalinowski J."/>
            <person name="Ruckert C."/>
        </authorList>
    </citation>
    <scope>NUCLEOTIDE SEQUENCE [LARGE SCALE GENOMIC DNA]</scope>
    <source>
        <strain evidence="3 4">NBRC 111766</strain>
    </source>
</reference>
<feature type="compositionally biased region" description="Polar residues" evidence="1">
    <location>
        <begin position="507"/>
        <end position="524"/>
    </location>
</feature>
<accession>A0AA37X160</accession>
<evidence type="ECO:0000313" key="4">
    <source>
        <dbReference type="Proteomes" id="UP001157355"/>
    </source>
</evidence>
<protein>
    <recommendedName>
        <fullName evidence="2">Flagellar hook-length control protein-like C-terminal domain-containing protein</fullName>
    </recommendedName>
</protein>
<dbReference type="EMBL" id="BSPP01000002">
    <property type="protein sequence ID" value="GLS85176.1"/>
    <property type="molecule type" value="Genomic_DNA"/>
</dbReference>
<evidence type="ECO:0000259" key="2">
    <source>
        <dbReference type="Pfam" id="PF02120"/>
    </source>
</evidence>
<dbReference type="AlphaFoldDB" id="A0AA37X160"/>
<comment type="caution">
    <text evidence="3">The sequence shown here is derived from an EMBL/GenBank/DDBJ whole genome shotgun (WGS) entry which is preliminary data.</text>
</comment>
<dbReference type="Proteomes" id="UP001157355">
    <property type="component" value="Unassembled WGS sequence"/>
</dbReference>